<dbReference type="InterPro" id="IPR057670">
    <property type="entry name" value="SH3_retrovirus"/>
</dbReference>
<organism evidence="3 4">
    <name type="scientific">Nicotiana sylvestris</name>
    <name type="common">Wood tobacco</name>
    <name type="synonym">South American tobacco</name>
    <dbReference type="NCBI Taxonomy" id="4096"/>
    <lineage>
        <taxon>Eukaryota</taxon>
        <taxon>Viridiplantae</taxon>
        <taxon>Streptophyta</taxon>
        <taxon>Embryophyta</taxon>
        <taxon>Tracheophyta</taxon>
        <taxon>Spermatophyta</taxon>
        <taxon>Magnoliopsida</taxon>
        <taxon>eudicotyledons</taxon>
        <taxon>Gunneridae</taxon>
        <taxon>Pentapetalae</taxon>
        <taxon>asterids</taxon>
        <taxon>lamiids</taxon>
        <taxon>Solanales</taxon>
        <taxon>Solanaceae</taxon>
        <taxon>Nicotianoideae</taxon>
        <taxon>Nicotianeae</taxon>
        <taxon>Nicotiana</taxon>
    </lineage>
</organism>
<sequence length="162" mass="18314">MGNPKPSLNHFHIWGCPGEVRIYSPTEKKTDPETTSCFFIGYPDHSKGFRFFCPERGTRIIESINAKFLEHDVCDCDCSCGKEIVLKEKEVIVLIPIIHEKVVNQLIHEGENQGNNDVDPIVLEQNVHNEPLSMSQRERSDTGELTDPLSYAQAISSPFVDK</sequence>
<dbReference type="RefSeq" id="XP_009758388.1">
    <property type="nucleotide sequence ID" value="XM_009760086.1"/>
</dbReference>
<keyword evidence="3" id="KW-1185">Reference proteome</keyword>
<evidence type="ECO:0000259" key="2">
    <source>
        <dbReference type="Pfam" id="PF25597"/>
    </source>
</evidence>
<reference evidence="4" key="2">
    <citation type="submission" date="2025-08" db="UniProtKB">
        <authorList>
            <consortium name="RefSeq"/>
        </authorList>
    </citation>
    <scope>IDENTIFICATION</scope>
    <source>
        <tissue evidence="4">Leaf</tissue>
    </source>
</reference>
<feature type="domain" description="Retroviral polymerase SH3-like" evidence="2">
    <location>
        <begin position="16"/>
        <end position="72"/>
    </location>
</feature>
<proteinExistence type="predicted"/>
<evidence type="ECO:0000313" key="3">
    <source>
        <dbReference type="Proteomes" id="UP000189701"/>
    </source>
</evidence>
<evidence type="ECO:0000256" key="1">
    <source>
        <dbReference type="SAM" id="MobiDB-lite"/>
    </source>
</evidence>
<reference evidence="3" key="1">
    <citation type="journal article" date="2013" name="Genome Biol.">
        <title>Reference genomes and transcriptomes of Nicotiana sylvestris and Nicotiana tomentosiformis.</title>
        <authorList>
            <person name="Sierro N."/>
            <person name="Battey J.N."/>
            <person name="Ouadi S."/>
            <person name="Bovet L."/>
            <person name="Goepfert S."/>
            <person name="Bakaher N."/>
            <person name="Peitsch M.C."/>
            <person name="Ivanov N.V."/>
        </authorList>
    </citation>
    <scope>NUCLEOTIDE SEQUENCE [LARGE SCALE GENOMIC DNA]</scope>
</reference>
<protein>
    <submittedName>
        <fullName evidence="4">Uncharacterized protein LOC104211087</fullName>
    </submittedName>
</protein>
<evidence type="ECO:0000313" key="4">
    <source>
        <dbReference type="RefSeq" id="XP_009758388.1"/>
    </source>
</evidence>
<feature type="region of interest" description="Disordered" evidence="1">
    <location>
        <begin position="129"/>
        <end position="162"/>
    </location>
</feature>
<name>A0A1U7UW20_NICSY</name>
<dbReference type="Proteomes" id="UP000189701">
    <property type="component" value="Unplaced"/>
</dbReference>
<dbReference type="Pfam" id="PF25597">
    <property type="entry name" value="SH3_retrovirus"/>
    <property type="match status" value="1"/>
</dbReference>
<dbReference type="AlphaFoldDB" id="A0A1U7UW20"/>
<dbReference type="eggNOG" id="ENOG502SXPW">
    <property type="taxonomic scope" value="Eukaryota"/>
</dbReference>
<gene>
    <name evidence="4" type="primary">LOC104211087</name>
</gene>
<accession>A0A1U7UW20</accession>